<sequence length="367" mass="39249">MPRSLRPLHARFDAAALRHNHAVARHHAGAARLWSVIKADAYGHGFMRAAEALAEAADGFALIELDAAIALREAGFRQPILMLEGFYGVDELPLFAEHRLIPVLHSLAQIEDLRAAALPARLPAYLKLNTGMNRLGLDGDEFAVALERVSAMPEISGITLMSHFADADNERGVAGQMARFEAMREGHRSLPVSLANSAALLRHPETRGGGHDWARPGIMLYGSSPFPETPAEELGLQPVMTLASEIIAVRDLKPGDRVGYGGTFEAGAPMRIGLVACGYGDGYPRHAPTGTPVLVDGRRTRTLGRVSMDKLCVDLGDIPQAGVGTPVTLWGRFGETTLSVDEVAASAGTISYELLCAMKARVPVVDA</sequence>
<comment type="catalytic activity">
    <reaction evidence="1 5">
        <text>L-alanine = D-alanine</text>
        <dbReference type="Rhea" id="RHEA:20249"/>
        <dbReference type="ChEBI" id="CHEBI:57416"/>
        <dbReference type="ChEBI" id="CHEBI:57972"/>
        <dbReference type="EC" id="5.1.1.1"/>
    </reaction>
</comment>
<dbReference type="SUPFAM" id="SSF50621">
    <property type="entry name" value="Alanine racemase C-terminal domain-like"/>
    <property type="match status" value="1"/>
</dbReference>
<dbReference type="NCBIfam" id="TIGR00492">
    <property type="entry name" value="alr"/>
    <property type="match status" value="1"/>
</dbReference>
<dbReference type="Proteomes" id="UP001234916">
    <property type="component" value="Chromosome"/>
</dbReference>
<comment type="similarity">
    <text evidence="5">Belongs to the alanine racemase family.</text>
</comment>
<dbReference type="Gene3D" id="2.40.37.10">
    <property type="entry name" value="Lyase, Ornithine Decarboxylase, Chain A, domain 1"/>
    <property type="match status" value="1"/>
</dbReference>
<dbReference type="GO" id="GO:0030170">
    <property type="term" value="F:pyridoxal phosphate binding"/>
    <property type="evidence" value="ECO:0007669"/>
    <property type="project" value="UniProtKB-UniRule"/>
</dbReference>
<dbReference type="SUPFAM" id="SSF51419">
    <property type="entry name" value="PLP-binding barrel"/>
    <property type="match status" value="1"/>
</dbReference>
<protein>
    <recommendedName>
        <fullName evidence="5">Alanine racemase</fullName>
        <ecNumber evidence="5">5.1.1.1</ecNumber>
    </recommendedName>
</protein>
<evidence type="ECO:0000256" key="5">
    <source>
        <dbReference type="HAMAP-Rule" id="MF_01201"/>
    </source>
</evidence>
<evidence type="ECO:0000256" key="7">
    <source>
        <dbReference type="PIRSR" id="PIRSR600821-52"/>
    </source>
</evidence>
<gene>
    <name evidence="9" type="primary">alr</name>
    <name evidence="9" type="ORF">OHM77_01800</name>
</gene>
<feature type="active site" description="Proton acceptor; specific for D-alanine" evidence="5">
    <location>
        <position position="38"/>
    </location>
</feature>
<feature type="modified residue" description="N6-(pyridoxal phosphate)lysine" evidence="5 6">
    <location>
        <position position="38"/>
    </location>
</feature>
<feature type="active site" description="Proton acceptor; specific for L-alanine" evidence="5">
    <location>
        <position position="260"/>
    </location>
</feature>
<dbReference type="GO" id="GO:0030632">
    <property type="term" value="P:D-alanine biosynthetic process"/>
    <property type="evidence" value="ECO:0007669"/>
    <property type="project" value="UniProtKB-UniRule"/>
</dbReference>
<dbReference type="FunFam" id="3.20.20.10:FF:000002">
    <property type="entry name" value="Alanine racemase"/>
    <property type="match status" value="1"/>
</dbReference>
<feature type="domain" description="Alanine racemase C-terminal" evidence="8">
    <location>
        <begin position="239"/>
        <end position="367"/>
    </location>
</feature>
<dbReference type="AlphaFoldDB" id="A0AA49FL89"/>
<feature type="binding site" evidence="5 7">
    <location>
        <position position="308"/>
    </location>
    <ligand>
        <name>substrate</name>
    </ligand>
</feature>
<comment type="function">
    <text evidence="5">Catalyzes the interconversion of L-alanine and D-alanine. May also act on other amino acids.</text>
</comment>
<dbReference type="InterPro" id="IPR000821">
    <property type="entry name" value="Ala_racemase"/>
</dbReference>
<accession>A0AA49FL89</accession>
<dbReference type="GO" id="GO:0005829">
    <property type="term" value="C:cytosol"/>
    <property type="evidence" value="ECO:0007669"/>
    <property type="project" value="TreeGrafter"/>
</dbReference>
<dbReference type="PANTHER" id="PTHR30511:SF0">
    <property type="entry name" value="ALANINE RACEMASE, CATABOLIC-RELATED"/>
    <property type="match status" value="1"/>
</dbReference>
<dbReference type="InterPro" id="IPR011079">
    <property type="entry name" value="Ala_racemase_C"/>
</dbReference>
<comment type="pathway">
    <text evidence="5">Amino-acid biosynthesis; D-alanine biosynthesis; D-alanine from L-alanine: step 1/1.</text>
</comment>
<evidence type="ECO:0000256" key="4">
    <source>
        <dbReference type="ARBA" id="ARBA00023235"/>
    </source>
</evidence>
<dbReference type="KEGG" id="npv:OHM77_01800"/>
<evidence type="ECO:0000256" key="2">
    <source>
        <dbReference type="ARBA" id="ARBA00001933"/>
    </source>
</evidence>
<dbReference type="SMART" id="SM01005">
    <property type="entry name" value="Ala_racemase_C"/>
    <property type="match status" value="1"/>
</dbReference>
<dbReference type="EMBL" id="CP107246">
    <property type="protein sequence ID" value="WIM06052.1"/>
    <property type="molecule type" value="Genomic_DNA"/>
</dbReference>
<dbReference type="PANTHER" id="PTHR30511">
    <property type="entry name" value="ALANINE RACEMASE"/>
    <property type="match status" value="1"/>
</dbReference>
<dbReference type="PRINTS" id="PR00992">
    <property type="entry name" value="ALARACEMASE"/>
</dbReference>
<proteinExistence type="inferred from homology"/>
<dbReference type="InterPro" id="IPR029066">
    <property type="entry name" value="PLP-binding_barrel"/>
</dbReference>
<dbReference type="EC" id="5.1.1.1" evidence="5"/>
<comment type="cofactor">
    <cofactor evidence="2 5 6">
        <name>pyridoxal 5'-phosphate</name>
        <dbReference type="ChEBI" id="CHEBI:597326"/>
    </cofactor>
</comment>
<evidence type="ECO:0000256" key="1">
    <source>
        <dbReference type="ARBA" id="ARBA00000316"/>
    </source>
</evidence>
<feature type="binding site" evidence="5 7">
    <location>
        <position position="134"/>
    </location>
    <ligand>
        <name>substrate</name>
    </ligand>
</feature>
<dbReference type="GO" id="GO:0008784">
    <property type="term" value="F:alanine racemase activity"/>
    <property type="evidence" value="ECO:0007669"/>
    <property type="project" value="UniProtKB-UniRule"/>
</dbReference>
<keyword evidence="3 5" id="KW-0663">Pyridoxal phosphate</keyword>
<keyword evidence="4 5" id="KW-0413">Isomerase</keyword>
<evidence type="ECO:0000256" key="6">
    <source>
        <dbReference type="PIRSR" id="PIRSR600821-50"/>
    </source>
</evidence>
<name>A0AA49FL89_9PROT</name>
<evidence type="ECO:0000259" key="8">
    <source>
        <dbReference type="SMART" id="SM01005"/>
    </source>
</evidence>
<dbReference type="CDD" id="cd06827">
    <property type="entry name" value="PLPDE_III_AR_proteobact"/>
    <property type="match status" value="1"/>
</dbReference>
<evidence type="ECO:0000256" key="3">
    <source>
        <dbReference type="ARBA" id="ARBA00022898"/>
    </source>
</evidence>
<dbReference type="InterPro" id="IPR020622">
    <property type="entry name" value="Ala_racemase_pyridoxalP-BS"/>
</dbReference>
<dbReference type="InterPro" id="IPR001608">
    <property type="entry name" value="Ala_racemase_N"/>
</dbReference>
<dbReference type="InterPro" id="IPR009006">
    <property type="entry name" value="Ala_racemase/Decarboxylase_C"/>
</dbReference>
<dbReference type="Pfam" id="PF00842">
    <property type="entry name" value="Ala_racemase_C"/>
    <property type="match status" value="1"/>
</dbReference>
<dbReference type="Pfam" id="PF01168">
    <property type="entry name" value="Ala_racemase_N"/>
    <property type="match status" value="1"/>
</dbReference>
<dbReference type="Gene3D" id="3.20.20.10">
    <property type="entry name" value="Alanine racemase"/>
    <property type="match status" value="1"/>
</dbReference>
<evidence type="ECO:0000313" key="9">
    <source>
        <dbReference type="EMBL" id="WIM06052.1"/>
    </source>
</evidence>
<dbReference type="HAMAP" id="MF_01201">
    <property type="entry name" value="Ala_racemase"/>
    <property type="match status" value="1"/>
</dbReference>
<dbReference type="PROSITE" id="PS00395">
    <property type="entry name" value="ALANINE_RACEMASE"/>
    <property type="match status" value="1"/>
</dbReference>
<organism evidence="9">
    <name type="scientific">Candidatus Nitricoxidivorans perseverans</name>
    <dbReference type="NCBI Taxonomy" id="2975601"/>
    <lineage>
        <taxon>Bacteria</taxon>
        <taxon>Pseudomonadati</taxon>
        <taxon>Pseudomonadota</taxon>
        <taxon>Betaproteobacteria</taxon>
        <taxon>Nitrosomonadales</taxon>
        <taxon>Sterolibacteriaceae</taxon>
        <taxon>Candidatus Nitricoxidivorans</taxon>
    </lineage>
</organism>
<reference evidence="9" key="1">
    <citation type="journal article" date="2023" name="Nat. Microbiol.">
        <title>Enrichment and characterization of a nitric oxide-reducing microbial community in a continuous bioreactor.</title>
        <authorList>
            <person name="Garrido-Amador P."/>
            <person name="Stortenbeker N."/>
            <person name="Wessels H.J.C.T."/>
            <person name="Speth D.R."/>
            <person name="Garcia-Heredia I."/>
            <person name="Kartal B."/>
        </authorList>
    </citation>
    <scope>NUCLEOTIDE SEQUENCE</scope>
    <source>
        <strain evidence="9">MAG1</strain>
    </source>
</reference>